<keyword evidence="7" id="KW-0067">ATP-binding</keyword>
<dbReference type="GO" id="GO:0005524">
    <property type="term" value="F:ATP binding"/>
    <property type="evidence" value="ECO:0007669"/>
    <property type="project" value="UniProtKB-KW"/>
</dbReference>
<evidence type="ECO:0000256" key="4">
    <source>
        <dbReference type="ARBA" id="ARBA00022679"/>
    </source>
</evidence>
<evidence type="ECO:0000256" key="8">
    <source>
        <dbReference type="ARBA" id="ARBA00023012"/>
    </source>
</evidence>
<dbReference type="PANTHER" id="PTHR24421:SF10">
    <property type="entry name" value="NITRATE_NITRITE SENSOR PROTEIN NARQ"/>
    <property type="match status" value="1"/>
</dbReference>
<dbReference type="PROSITE" id="PS50109">
    <property type="entry name" value="HIS_KIN"/>
    <property type="match status" value="1"/>
</dbReference>
<dbReference type="InterPro" id="IPR003594">
    <property type="entry name" value="HATPase_dom"/>
</dbReference>
<dbReference type="Proteomes" id="UP000625976">
    <property type="component" value="Unassembled WGS sequence"/>
</dbReference>
<sequence length="278" mass="31700">MIYLFNTFLLQQPTVSTSAERYLLIYMIGVLLIVTSLVVIFFIVFQKRKNKLLLDKIKQQQAFDEEISKTQTEIQEETLKHVGRELHDNVGQLLAFASMQINMLAGHVKDDLKEKVLDTSNVIKASLQEVRALSKSLNTDVILNAGFEESIQNELNRLKRMKLMEVELICLGKKDVRKNNKDAIILFRIIQEFMSNTVKYSKAKHLSISLNYTEEKLIIIAKDDGVGFDMETVKSGAGLINMKARTELIESTFSLTSKPNEGVELQIEYPVLKRAIND</sequence>
<dbReference type="InterPro" id="IPR005467">
    <property type="entry name" value="His_kinase_dom"/>
</dbReference>
<evidence type="ECO:0000256" key="1">
    <source>
        <dbReference type="ARBA" id="ARBA00000085"/>
    </source>
</evidence>
<evidence type="ECO:0000313" key="11">
    <source>
        <dbReference type="EMBL" id="GGG45110.1"/>
    </source>
</evidence>
<dbReference type="GO" id="GO:0016020">
    <property type="term" value="C:membrane"/>
    <property type="evidence" value="ECO:0007669"/>
    <property type="project" value="InterPro"/>
</dbReference>
<keyword evidence="6" id="KW-0418">Kinase</keyword>
<evidence type="ECO:0000259" key="10">
    <source>
        <dbReference type="PROSITE" id="PS50109"/>
    </source>
</evidence>
<dbReference type="Pfam" id="PF02518">
    <property type="entry name" value="HATPase_c"/>
    <property type="match status" value="1"/>
</dbReference>
<dbReference type="Gene3D" id="3.30.565.10">
    <property type="entry name" value="Histidine kinase-like ATPase, C-terminal domain"/>
    <property type="match status" value="1"/>
</dbReference>
<dbReference type="GO" id="GO:0000155">
    <property type="term" value="F:phosphorelay sensor kinase activity"/>
    <property type="evidence" value="ECO:0007669"/>
    <property type="project" value="InterPro"/>
</dbReference>
<evidence type="ECO:0000256" key="2">
    <source>
        <dbReference type="ARBA" id="ARBA00012438"/>
    </source>
</evidence>
<reference evidence="11" key="1">
    <citation type="journal article" date="2014" name="Int. J. Syst. Evol. Microbiol.">
        <title>Complete genome sequence of Corynebacterium casei LMG S-19264T (=DSM 44701T), isolated from a smear-ripened cheese.</title>
        <authorList>
            <consortium name="US DOE Joint Genome Institute (JGI-PGF)"/>
            <person name="Walter F."/>
            <person name="Albersmeier A."/>
            <person name="Kalinowski J."/>
            <person name="Ruckert C."/>
        </authorList>
    </citation>
    <scope>NUCLEOTIDE SEQUENCE</scope>
    <source>
        <strain evidence="11">CGMCC 1.12751</strain>
    </source>
</reference>
<name>A0A917LMK3_9FLAO</name>
<organism evidence="11 12">
    <name type="scientific">Bizionia arctica</name>
    <dbReference type="NCBI Taxonomy" id="1495645"/>
    <lineage>
        <taxon>Bacteria</taxon>
        <taxon>Pseudomonadati</taxon>
        <taxon>Bacteroidota</taxon>
        <taxon>Flavobacteriia</taxon>
        <taxon>Flavobacteriales</taxon>
        <taxon>Flavobacteriaceae</taxon>
        <taxon>Bizionia</taxon>
    </lineage>
</organism>
<dbReference type="InterPro" id="IPR036890">
    <property type="entry name" value="HATPase_C_sf"/>
</dbReference>
<comment type="catalytic activity">
    <reaction evidence="1">
        <text>ATP + protein L-histidine = ADP + protein N-phospho-L-histidine.</text>
        <dbReference type="EC" id="2.7.13.3"/>
    </reaction>
</comment>
<feature type="domain" description="Histidine kinase" evidence="10">
    <location>
        <begin position="182"/>
        <end position="273"/>
    </location>
</feature>
<dbReference type="SUPFAM" id="SSF55874">
    <property type="entry name" value="ATPase domain of HSP90 chaperone/DNA topoisomerase II/histidine kinase"/>
    <property type="match status" value="1"/>
</dbReference>
<dbReference type="InterPro" id="IPR011712">
    <property type="entry name" value="Sig_transdc_His_kin_sub3_dim/P"/>
</dbReference>
<dbReference type="EC" id="2.7.13.3" evidence="2"/>
<feature type="transmembrane region" description="Helical" evidence="9">
    <location>
        <begin position="23"/>
        <end position="45"/>
    </location>
</feature>
<reference evidence="11" key="2">
    <citation type="submission" date="2020-09" db="EMBL/GenBank/DDBJ databases">
        <authorList>
            <person name="Sun Q."/>
            <person name="Zhou Y."/>
        </authorList>
    </citation>
    <scope>NUCLEOTIDE SEQUENCE</scope>
    <source>
        <strain evidence="11">CGMCC 1.12751</strain>
    </source>
</reference>
<evidence type="ECO:0000256" key="9">
    <source>
        <dbReference type="SAM" id="Phobius"/>
    </source>
</evidence>
<comment type="caution">
    <text evidence="11">The sequence shown here is derived from an EMBL/GenBank/DDBJ whole genome shotgun (WGS) entry which is preliminary data.</text>
</comment>
<evidence type="ECO:0000256" key="5">
    <source>
        <dbReference type="ARBA" id="ARBA00022741"/>
    </source>
</evidence>
<keyword evidence="4" id="KW-0808">Transferase</keyword>
<dbReference type="EMBL" id="BMFQ01000002">
    <property type="protein sequence ID" value="GGG45110.1"/>
    <property type="molecule type" value="Genomic_DNA"/>
</dbReference>
<dbReference type="InterPro" id="IPR050482">
    <property type="entry name" value="Sensor_HK_TwoCompSys"/>
</dbReference>
<dbReference type="PANTHER" id="PTHR24421">
    <property type="entry name" value="NITRATE/NITRITE SENSOR PROTEIN NARX-RELATED"/>
    <property type="match status" value="1"/>
</dbReference>
<evidence type="ECO:0000256" key="7">
    <source>
        <dbReference type="ARBA" id="ARBA00022840"/>
    </source>
</evidence>
<dbReference type="RefSeq" id="WP_188463612.1">
    <property type="nucleotide sequence ID" value="NZ_BMFQ01000002.1"/>
</dbReference>
<keyword evidence="9" id="KW-0812">Transmembrane</keyword>
<gene>
    <name evidence="11" type="ORF">GCM10010976_15880</name>
</gene>
<dbReference type="GO" id="GO:0046983">
    <property type="term" value="F:protein dimerization activity"/>
    <property type="evidence" value="ECO:0007669"/>
    <property type="project" value="InterPro"/>
</dbReference>
<keyword evidence="5" id="KW-0547">Nucleotide-binding</keyword>
<evidence type="ECO:0000256" key="3">
    <source>
        <dbReference type="ARBA" id="ARBA00022553"/>
    </source>
</evidence>
<dbReference type="Gene3D" id="1.20.5.1930">
    <property type="match status" value="1"/>
</dbReference>
<keyword evidence="12" id="KW-1185">Reference proteome</keyword>
<dbReference type="AlphaFoldDB" id="A0A917LMK3"/>
<keyword evidence="8" id="KW-0902">Two-component regulatory system</keyword>
<dbReference type="Pfam" id="PF07730">
    <property type="entry name" value="HisKA_3"/>
    <property type="match status" value="1"/>
</dbReference>
<dbReference type="CDD" id="cd16917">
    <property type="entry name" value="HATPase_UhpB-NarQ-NarX-like"/>
    <property type="match status" value="1"/>
</dbReference>
<proteinExistence type="predicted"/>
<accession>A0A917LMK3</accession>
<evidence type="ECO:0000256" key="6">
    <source>
        <dbReference type="ARBA" id="ARBA00022777"/>
    </source>
</evidence>
<keyword evidence="9" id="KW-0472">Membrane</keyword>
<protein>
    <recommendedName>
        <fullName evidence="2">histidine kinase</fullName>
        <ecNumber evidence="2">2.7.13.3</ecNumber>
    </recommendedName>
</protein>
<keyword evidence="9" id="KW-1133">Transmembrane helix</keyword>
<keyword evidence="3" id="KW-0597">Phosphoprotein</keyword>
<evidence type="ECO:0000313" key="12">
    <source>
        <dbReference type="Proteomes" id="UP000625976"/>
    </source>
</evidence>